<gene>
    <name evidence="2" type="ORF">MRATA1EN1_LOCUS29837</name>
</gene>
<dbReference type="Proteomes" id="UP001176941">
    <property type="component" value="Chromosome X"/>
</dbReference>
<reference evidence="2" key="1">
    <citation type="submission" date="2023-04" db="EMBL/GenBank/DDBJ databases">
        <authorList>
            <consortium name="ELIXIR-Norway"/>
        </authorList>
    </citation>
    <scope>NUCLEOTIDE SEQUENCE [LARGE SCALE GENOMIC DNA]</scope>
</reference>
<protein>
    <submittedName>
        <fullName evidence="2">Uncharacterized protein</fullName>
    </submittedName>
</protein>
<organism evidence="2 3">
    <name type="scientific">Rangifer tarandus platyrhynchus</name>
    <name type="common">Svalbard reindeer</name>
    <dbReference type="NCBI Taxonomy" id="3082113"/>
    <lineage>
        <taxon>Eukaryota</taxon>
        <taxon>Metazoa</taxon>
        <taxon>Chordata</taxon>
        <taxon>Craniata</taxon>
        <taxon>Vertebrata</taxon>
        <taxon>Euteleostomi</taxon>
        <taxon>Mammalia</taxon>
        <taxon>Eutheria</taxon>
        <taxon>Laurasiatheria</taxon>
        <taxon>Artiodactyla</taxon>
        <taxon>Ruminantia</taxon>
        <taxon>Pecora</taxon>
        <taxon>Cervidae</taxon>
        <taxon>Odocoileinae</taxon>
        <taxon>Rangifer</taxon>
    </lineage>
</organism>
<accession>A0ABN9A5F9</accession>
<proteinExistence type="predicted"/>
<dbReference type="EMBL" id="OX460343">
    <property type="protein sequence ID" value="CAI9180875.1"/>
    <property type="molecule type" value="Genomic_DNA"/>
</dbReference>
<evidence type="ECO:0000313" key="2">
    <source>
        <dbReference type="EMBL" id="CAI9180875.1"/>
    </source>
</evidence>
<sequence length="156" mass="17938">MVVPQIDSEQRGEASLGWKMSSILEMLSCVCVIFRRMCETRAQVGGQERRSGEHSMKVELESLMMDALTGEKTCREWTQEGTLTLTKGVENKKPMRRMKKEQPGRLEENQESVWCHRSQKRKKFRREGVEVVDTLEVGKEVVTEDSSVLWPECGQS</sequence>
<evidence type="ECO:0000256" key="1">
    <source>
        <dbReference type="SAM" id="MobiDB-lite"/>
    </source>
</evidence>
<evidence type="ECO:0000313" key="3">
    <source>
        <dbReference type="Proteomes" id="UP001176941"/>
    </source>
</evidence>
<feature type="region of interest" description="Disordered" evidence="1">
    <location>
        <begin position="89"/>
        <end position="111"/>
    </location>
</feature>
<name>A0ABN9A5F9_RANTA</name>
<keyword evidence="3" id="KW-1185">Reference proteome</keyword>